<organism evidence="2">
    <name type="scientific">Echinococcus granulosus</name>
    <name type="common">Hydatid tapeworm</name>
    <dbReference type="NCBI Taxonomy" id="6210"/>
    <lineage>
        <taxon>Eukaryota</taxon>
        <taxon>Metazoa</taxon>
        <taxon>Spiralia</taxon>
        <taxon>Lophotrochozoa</taxon>
        <taxon>Platyhelminthes</taxon>
        <taxon>Cestoda</taxon>
        <taxon>Eucestoda</taxon>
        <taxon>Cyclophyllidea</taxon>
        <taxon>Taeniidae</taxon>
        <taxon>Echinococcus</taxon>
        <taxon>Echinococcus granulosus group</taxon>
    </lineage>
</organism>
<dbReference type="Pfam" id="PF15165">
    <property type="entry name" value="REC114-like"/>
    <property type="match status" value="2"/>
</dbReference>
<dbReference type="AlphaFoldDB" id="A0A068WUS0"/>
<evidence type="ECO:0000313" key="2">
    <source>
        <dbReference type="EMBL" id="CDS21439.1"/>
    </source>
</evidence>
<dbReference type="InterPro" id="IPR029168">
    <property type="entry name" value="REC114L"/>
</dbReference>
<evidence type="ECO:0000256" key="1">
    <source>
        <dbReference type="SAM" id="MobiDB-lite"/>
    </source>
</evidence>
<sequence length="314" mass="35367">MFDLDNRQRLQVSMGSEPKEWRLETYRCFRETEAATAGKSTECRTSAEVSAADLAPDGIWLTRRNHNAAPLALRLSDYAHLVILQGSEIVESYFLILAKKWIKMVIIEDELMLYIRGRKNVRRLRLTFPTSDDARSCYHELARYVSVKQRSSSPSNAEANAAAAVAAEEEEQVARWLSTMTGGERSCDGEEAAAVEAAWHTNWPTEQLVELVKLCLLDANFPGFVRQVQQCLCLLTTVHTTESMLYDDRWSSRIARIASMRSNRCFARRGLKKRESGAKHSTSAATGGVHLTSLSPDQPSRAIRESHTQKRTNT</sequence>
<dbReference type="PANTHER" id="PTHR34921:SF1">
    <property type="entry name" value="MEIOTIC RECOMBINATION PROTEIN REC114"/>
    <property type="match status" value="1"/>
</dbReference>
<dbReference type="EMBL" id="LK028583">
    <property type="protein sequence ID" value="CDS21439.1"/>
    <property type="molecule type" value="Genomic_DNA"/>
</dbReference>
<dbReference type="Proteomes" id="UP000492820">
    <property type="component" value="Unassembled WGS sequence"/>
</dbReference>
<protein>
    <submittedName>
        <fullName evidence="2 4">Uncharacterized protein</fullName>
    </submittedName>
</protein>
<gene>
    <name evidence="4" type="primary">EGR_04857</name>
    <name evidence="2" type="ORF">EgrG_000185300</name>
</gene>
<proteinExistence type="predicted"/>
<name>A0A068WUS0_ECHGR</name>
<dbReference type="WBParaSite" id="EgrG_000185300">
    <property type="protein sequence ID" value="EgrG_000185300"/>
    <property type="gene ID" value="EgrG_000185300"/>
</dbReference>
<dbReference type="OrthoDB" id="6479200at2759"/>
<reference evidence="2 3" key="1">
    <citation type="journal article" date="2013" name="Nature">
        <title>The genomes of four tapeworm species reveal adaptations to parasitism.</title>
        <authorList>
            <person name="Tsai I.J."/>
            <person name="Zarowiecki M."/>
            <person name="Holroyd N."/>
            <person name="Garciarrubio A."/>
            <person name="Sanchez-Flores A."/>
            <person name="Brooks K.L."/>
            <person name="Tracey A."/>
            <person name="Bobes R.J."/>
            <person name="Fragoso G."/>
            <person name="Sciutto E."/>
            <person name="Aslett M."/>
            <person name="Beasley H."/>
            <person name="Bennett H.M."/>
            <person name="Cai J."/>
            <person name="Camicia F."/>
            <person name="Clark R."/>
            <person name="Cucher M."/>
            <person name="De Silva N."/>
            <person name="Day T.A."/>
            <person name="Deplazes P."/>
            <person name="Estrada K."/>
            <person name="Fernandez C."/>
            <person name="Holland P.W."/>
            <person name="Hou J."/>
            <person name="Hu S."/>
            <person name="Huckvale T."/>
            <person name="Hung S.S."/>
            <person name="Kamenetzky L."/>
            <person name="Keane J.A."/>
            <person name="Kiss F."/>
            <person name="Koziol U."/>
            <person name="Lambert O."/>
            <person name="Liu K."/>
            <person name="Luo X."/>
            <person name="Luo Y."/>
            <person name="Macchiaroli N."/>
            <person name="Nichol S."/>
            <person name="Paps J."/>
            <person name="Parkinson J."/>
            <person name="Pouchkina-Stantcheva N."/>
            <person name="Riddiford N."/>
            <person name="Rosenzvit M."/>
            <person name="Salinas G."/>
            <person name="Wasmuth J.D."/>
            <person name="Zamanian M."/>
            <person name="Zheng Y."/>
            <person name="Cai X."/>
            <person name="Soberon X."/>
            <person name="Olson P.D."/>
            <person name="Laclette J.P."/>
            <person name="Brehm K."/>
            <person name="Berriman M."/>
            <person name="Garciarrubio A."/>
            <person name="Bobes R.J."/>
            <person name="Fragoso G."/>
            <person name="Sanchez-Flores A."/>
            <person name="Estrada K."/>
            <person name="Cevallos M.A."/>
            <person name="Morett E."/>
            <person name="Gonzalez V."/>
            <person name="Portillo T."/>
            <person name="Ochoa-Leyva A."/>
            <person name="Jose M.V."/>
            <person name="Sciutto E."/>
            <person name="Landa A."/>
            <person name="Jimenez L."/>
            <person name="Valdes V."/>
            <person name="Carrero J.C."/>
            <person name="Larralde C."/>
            <person name="Morales-Montor J."/>
            <person name="Limon-Lason J."/>
            <person name="Soberon X."/>
            <person name="Laclette J.P."/>
        </authorList>
    </citation>
    <scope>NUCLEOTIDE SEQUENCE [LARGE SCALE GENOMIC DNA]</scope>
</reference>
<reference evidence="4" key="3">
    <citation type="submission" date="2020-10" db="UniProtKB">
        <authorList>
            <consortium name="WormBaseParasite"/>
        </authorList>
    </citation>
    <scope>IDENTIFICATION</scope>
</reference>
<dbReference type="PANTHER" id="PTHR34921">
    <property type="entry name" value="MEIOTIC RECOMBINATION PROTEIN REC114"/>
    <property type="match status" value="1"/>
</dbReference>
<reference evidence="2" key="2">
    <citation type="submission" date="2014-06" db="EMBL/GenBank/DDBJ databases">
        <authorList>
            <person name="Aslett M."/>
        </authorList>
    </citation>
    <scope>NUCLEOTIDE SEQUENCE</scope>
</reference>
<feature type="region of interest" description="Disordered" evidence="1">
    <location>
        <begin position="269"/>
        <end position="314"/>
    </location>
</feature>
<evidence type="ECO:0000313" key="3">
    <source>
        <dbReference type="Proteomes" id="UP000492820"/>
    </source>
</evidence>
<accession>A0A068WUS0</accession>
<evidence type="ECO:0000313" key="4">
    <source>
        <dbReference type="WBParaSite" id="EgrG_000185300"/>
    </source>
</evidence>